<keyword evidence="3" id="KW-1185">Reference proteome</keyword>
<reference evidence="2 3" key="1">
    <citation type="submission" date="2021-02" db="EMBL/GenBank/DDBJ databases">
        <title>Actinophytocola xerophila sp. nov., isolated from soil of cotton cropping field.</title>
        <authorList>
            <person name="Huang R."/>
            <person name="Chen X."/>
            <person name="Ge X."/>
            <person name="Liu W."/>
        </authorList>
    </citation>
    <scope>NUCLEOTIDE SEQUENCE [LARGE SCALE GENOMIC DNA]</scope>
    <source>
        <strain evidence="2 3">S1-96</strain>
    </source>
</reference>
<dbReference type="Pfam" id="PF05076">
    <property type="entry name" value="SUFU"/>
    <property type="match status" value="1"/>
</dbReference>
<feature type="domain" description="Suppressor of fused-like" evidence="1">
    <location>
        <begin position="39"/>
        <end position="187"/>
    </location>
</feature>
<dbReference type="EMBL" id="JAFFZE010000016">
    <property type="protein sequence ID" value="MCT2585937.1"/>
    <property type="molecule type" value="Genomic_DNA"/>
</dbReference>
<name>A0ABT2JDH8_9PSEU</name>
<gene>
    <name evidence="2" type="ORF">JT362_22730</name>
</gene>
<dbReference type="Proteomes" id="UP001156441">
    <property type="component" value="Unassembled WGS sequence"/>
</dbReference>
<dbReference type="InterPro" id="IPR020941">
    <property type="entry name" value="SUFU-like_domain"/>
</dbReference>
<evidence type="ECO:0000259" key="1">
    <source>
        <dbReference type="Pfam" id="PF05076"/>
    </source>
</evidence>
<evidence type="ECO:0000313" key="2">
    <source>
        <dbReference type="EMBL" id="MCT2585937.1"/>
    </source>
</evidence>
<protein>
    <submittedName>
        <fullName evidence="2">Suppressor of fused domain protein</fullName>
    </submittedName>
</protein>
<comment type="caution">
    <text evidence="2">The sequence shown here is derived from an EMBL/GenBank/DDBJ whole genome shotgun (WGS) entry which is preliminary data.</text>
</comment>
<accession>A0ABT2JDH8</accession>
<organism evidence="2 3">
    <name type="scientific">Actinophytocola gossypii</name>
    <dbReference type="NCBI Taxonomy" id="2812003"/>
    <lineage>
        <taxon>Bacteria</taxon>
        <taxon>Bacillati</taxon>
        <taxon>Actinomycetota</taxon>
        <taxon>Actinomycetes</taxon>
        <taxon>Pseudonocardiales</taxon>
        <taxon>Pseudonocardiaceae</taxon>
    </lineage>
</organism>
<sequence length="193" mass="21740">MSRVSSRVERYLAHLDRLSGGIEPVFQPVPSEGDLPDVTVMIYRDLPEPGHVTGITYGLSLAEHPEWRHGRPELCLSVRSDDPAWAHAAGWVAGRLRGDCPFRYGDTIDFREQVSPESAMTSVFVFAPFVLDLKDYADIDVGPPGHEGHDVVHIAGLYPIHDVEREYIHEHGLEDFWHRDWDPADVTRPPCVP</sequence>
<proteinExistence type="predicted"/>
<evidence type="ECO:0000313" key="3">
    <source>
        <dbReference type="Proteomes" id="UP001156441"/>
    </source>
</evidence>